<keyword evidence="2" id="KW-0547">Nucleotide-binding</keyword>
<dbReference type="GO" id="GO:0005524">
    <property type="term" value="F:ATP binding"/>
    <property type="evidence" value="ECO:0007669"/>
    <property type="project" value="UniProtKB-KW"/>
</dbReference>
<dbReference type="Gene3D" id="3.40.50.300">
    <property type="entry name" value="P-loop containing nucleotide triphosphate hydrolases"/>
    <property type="match status" value="1"/>
</dbReference>
<keyword evidence="3 5" id="KW-0067">ATP-binding</keyword>
<evidence type="ECO:0000259" key="4">
    <source>
        <dbReference type="PROSITE" id="PS50893"/>
    </source>
</evidence>
<sequence>MMEVDFRNVTKKYGRTEALRELTLNLAGDKIIGILGRNGAGKSSALQIAAGHLKPSAGDVSMLGENPFNSLLVSANTILVHEGMAFPPALRLRAILAELERAYPAFDKKLAKSLLDHFGIPDHAFHIQLSKGMKNTFNMVAGIAARTPLTMFDEPLNGMDAGVRSDLLKVLLKEYIAHPRMILLSGHQLEGMEELFEEVVILHHGRLLHHGNADEFKEGFVRISGPESEVRRAASEVQVLELHETLPGMAEAIIMVRPGTTLFMNEGLGLKSTSVSLGDAYVAMTRKKGGIDRVYADATDGR</sequence>
<evidence type="ECO:0000256" key="1">
    <source>
        <dbReference type="ARBA" id="ARBA00022448"/>
    </source>
</evidence>
<dbReference type="RefSeq" id="WP_157293802.1">
    <property type="nucleotide sequence ID" value="NZ_JBHTCT010000028.1"/>
</dbReference>
<dbReference type="PROSITE" id="PS50893">
    <property type="entry name" value="ABC_TRANSPORTER_2"/>
    <property type="match status" value="1"/>
</dbReference>
<gene>
    <name evidence="5" type="ORF">ACFQQH_09450</name>
</gene>
<evidence type="ECO:0000313" key="5">
    <source>
        <dbReference type="EMBL" id="MFC7365339.1"/>
    </source>
</evidence>
<protein>
    <submittedName>
        <fullName evidence="5">ATP-binding cassette domain-containing protein</fullName>
    </submittedName>
</protein>
<evidence type="ECO:0000313" key="6">
    <source>
        <dbReference type="Proteomes" id="UP001596483"/>
    </source>
</evidence>
<keyword evidence="1" id="KW-0813">Transport</keyword>
<name>A0ABW2NDG2_9BACL</name>
<dbReference type="SUPFAM" id="SSF52540">
    <property type="entry name" value="P-loop containing nucleoside triphosphate hydrolases"/>
    <property type="match status" value="1"/>
</dbReference>
<dbReference type="InterPro" id="IPR003439">
    <property type="entry name" value="ABC_transporter-like_ATP-bd"/>
</dbReference>
<reference evidence="6" key="1">
    <citation type="journal article" date="2019" name="Int. J. Syst. Evol. Microbiol.">
        <title>The Global Catalogue of Microorganisms (GCM) 10K type strain sequencing project: providing services to taxonomists for standard genome sequencing and annotation.</title>
        <authorList>
            <consortium name="The Broad Institute Genomics Platform"/>
            <consortium name="The Broad Institute Genome Sequencing Center for Infectious Disease"/>
            <person name="Wu L."/>
            <person name="Ma J."/>
        </authorList>
    </citation>
    <scope>NUCLEOTIDE SEQUENCE [LARGE SCALE GENOMIC DNA]</scope>
    <source>
        <strain evidence="6">JCM 4738</strain>
    </source>
</reference>
<proteinExistence type="predicted"/>
<evidence type="ECO:0000256" key="2">
    <source>
        <dbReference type="ARBA" id="ARBA00022741"/>
    </source>
</evidence>
<dbReference type="InterPro" id="IPR051782">
    <property type="entry name" value="ABC_Transporter_VariousFunc"/>
</dbReference>
<dbReference type="PANTHER" id="PTHR42939:SF1">
    <property type="entry name" value="ABC TRANSPORTER ATP-BINDING PROTEIN ALBC-RELATED"/>
    <property type="match status" value="1"/>
</dbReference>
<dbReference type="Pfam" id="PF00005">
    <property type="entry name" value="ABC_tran"/>
    <property type="match status" value="1"/>
</dbReference>
<dbReference type="Proteomes" id="UP001596483">
    <property type="component" value="Unassembled WGS sequence"/>
</dbReference>
<feature type="domain" description="ABC transporter" evidence="4">
    <location>
        <begin position="4"/>
        <end position="229"/>
    </location>
</feature>
<accession>A0ABW2NDG2</accession>
<dbReference type="EMBL" id="JBHTCT010000028">
    <property type="protein sequence ID" value="MFC7365339.1"/>
    <property type="molecule type" value="Genomic_DNA"/>
</dbReference>
<comment type="caution">
    <text evidence="5">The sequence shown here is derived from an EMBL/GenBank/DDBJ whole genome shotgun (WGS) entry which is preliminary data.</text>
</comment>
<dbReference type="InterPro" id="IPR027417">
    <property type="entry name" value="P-loop_NTPase"/>
</dbReference>
<evidence type="ECO:0000256" key="3">
    <source>
        <dbReference type="ARBA" id="ARBA00022840"/>
    </source>
</evidence>
<organism evidence="5 6">
    <name type="scientific">Bhargavaea changchunensis</name>
    <dbReference type="NCBI Taxonomy" id="2134037"/>
    <lineage>
        <taxon>Bacteria</taxon>
        <taxon>Bacillati</taxon>
        <taxon>Bacillota</taxon>
        <taxon>Bacilli</taxon>
        <taxon>Bacillales</taxon>
        <taxon>Caryophanaceae</taxon>
        <taxon>Bhargavaea</taxon>
    </lineage>
</organism>
<keyword evidence="6" id="KW-1185">Reference proteome</keyword>
<dbReference type="PANTHER" id="PTHR42939">
    <property type="entry name" value="ABC TRANSPORTER ATP-BINDING PROTEIN ALBC-RELATED"/>
    <property type="match status" value="1"/>
</dbReference>